<reference key="1">
    <citation type="submission" date="2010-11" db="EMBL/GenBank/DDBJ databases">
        <title>Complete sequence of Caldicellulosiruptor kronotskyensis 2002.</title>
        <authorList>
            <consortium name="US DOE Joint Genome Institute"/>
            <person name="Lucas S."/>
            <person name="Copeland A."/>
            <person name="Lapidus A."/>
            <person name="Cheng J.-F."/>
            <person name="Bruce D."/>
            <person name="Goodwin L."/>
            <person name="Pitluck S."/>
            <person name="Davenport K."/>
            <person name="Detter J.C."/>
            <person name="Han C."/>
            <person name="Tapia R."/>
            <person name="Land M."/>
            <person name="Hauser L."/>
            <person name="Jeffries C."/>
            <person name="Kyrpides N."/>
            <person name="Ivanova N."/>
            <person name="Mikhailova N."/>
            <person name="Blumer-Schuette S.E."/>
            <person name="Kelly R.M."/>
            <person name="Woyke T."/>
        </authorList>
    </citation>
    <scope>NUCLEOTIDE SEQUENCE</scope>
    <source>
        <strain>2002</strain>
    </source>
</reference>
<dbReference type="RefSeq" id="WP_013429810.1">
    <property type="nucleotide sequence ID" value="NC_014720.1"/>
</dbReference>
<name>E4SB11_CALK2</name>
<protein>
    <submittedName>
        <fullName evidence="1">Uncharacterized protein</fullName>
    </submittedName>
</protein>
<organism evidence="1 2">
    <name type="scientific">Caldicellulosiruptor kronotskyensis (strain DSM 18902 / VKM B-2412 / 2002)</name>
    <dbReference type="NCBI Taxonomy" id="632348"/>
    <lineage>
        <taxon>Bacteria</taxon>
        <taxon>Bacillati</taxon>
        <taxon>Bacillota</taxon>
        <taxon>Bacillota incertae sedis</taxon>
        <taxon>Caldicellulosiruptorales</taxon>
        <taxon>Caldicellulosiruptoraceae</taxon>
        <taxon>Caldicellulosiruptor</taxon>
    </lineage>
</organism>
<keyword evidence="2" id="KW-1185">Reference proteome</keyword>
<accession>E4SB11</accession>
<dbReference type="KEGG" id="ckn:Calkro_0784"/>
<dbReference type="HOGENOM" id="CLU_908150_0_0_9"/>
<dbReference type="EMBL" id="CP002330">
    <property type="protein sequence ID" value="ADQ45666.1"/>
    <property type="molecule type" value="Genomic_DNA"/>
</dbReference>
<proteinExistence type="predicted"/>
<reference evidence="1 2" key="2">
    <citation type="journal article" date="2011" name="J. Bacteriol.">
        <title>Complete genome sequences for the anaerobic, extremely thermophilic plant biomass-degrading bacteria Caldicellulosiruptor hydrothermalis, Caldicellulosiruptor kristjanssonii, Caldicellulosiruptor kronotskyensis, Caldicellulosiruptor owensenis, and Caldicellulosiruptor lactoaceticus.</title>
        <authorList>
            <person name="Blumer-Schuette S.E."/>
            <person name="Ozdemir I."/>
            <person name="Mistry D."/>
            <person name="Lucas S."/>
            <person name="Lapidus A."/>
            <person name="Cheng J.F."/>
            <person name="Goodwin L.A."/>
            <person name="Pitluck S."/>
            <person name="Land M.L."/>
            <person name="Hauser L.J."/>
            <person name="Woyke T."/>
            <person name="Mikhailova N."/>
            <person name="Pati A."/>
            <person name="Kyrpides N.C."/>
            <person name="Ivanova N."/>
            <person name="Detter J.C."/>
            <person name="Walston-Davenport K."/>
            <person name="Han S."/>
            <person name="Adams M.W."/>
            <person name="Kelly R.M."/>
        </authorList>
    </citation>
    <scope>NUCLEOTIDE SEQUENCE [LARGE SCALE GENOMIC DNA]</scope>
    <source>
        <strain evidence="2">DSM 18902 / VKM B-2412 / 2002</strain>
    </source>
</reference>
<dbReference type="PATRIC" id="fig|632348.3.peg.834"/>
<dbReference type="AlphaFoldDB" id="E4SB11"/>
<evidence type="ECO:0000313" key="2">
    <source>
        <dbReference type="Proteomes" id="UP000006835"/>
    </source>
</evidence>
<dbReference type="OrthoDB" id="7867195at2"/>
<gene>
    <name evidence="1" type="ordered locus">Calkro_0784</name>
</gene>
<sequence>MGWDKWDLANFTDENSHLKAYIQKTSGIWVPPIVRLGKWPNIENKLLDCVLFPIPEEWQKSLPVKNDPFILASENGENLLADIGWQAKKDVEGVLDDFVKLADSNDDEILEFTSKWGPLWLCVKHRECIWAPLPSSIKVGYDGHIDYCLWFPAEPLSFYRFYAKKVKAILDAAALLVEGKPVPPSLWKAIGWCENESEWDISIQRFFLISTVNGWLEATGTTLWLEWGNENYPTLHIDTGWGCFSRVWVELAQCLSSAKQLCVCDLCHQPYIRKDRKPQKGRKNYCPTCRSKNAKQRVYAQKRSVK</sequence>
<evidence type="ECO:0000313" key="1">
    <source>
        <dbReference type="EMBL" id="ADQ45666.1"/>
    </source>
</evidence>
<dbReference type="Proteomes" id="UP000006835">
    <property type="component" value="Chromosome"/>
</dbReference>